<dbReference type="VEuPathDB" id="ToxoDB:CSUI_009891"/>
<protein>
    <submittedName>
        <fullName evidence="1">Uncharacterized protein</fullName>
    </submittedName>
</protein>
<dbReference type="EMBL" id="MIGC01006262">
    <property type="protein sequence ID" value="PHJ16295.1"/>
    <property type="molecule type" value="Genomic_DNA"/>
</dbReference>
<dbReference type="AlphaFoldDB" id="A0A2C6KIH5"/>
<comment type="caution">
    <text evidence="1">The sequence shown here is derived from an EMBL/GenBank/DDBJ whole genome shotgun (WGS) entry which is preliminary data.</text>
</comment>
<evidence type="ECO:0000313" key="2">
    <source>
        <dbReference type="Proteomes" id="UP000221165"/>
    </source>
</evidence>
<dbReference type="Proteomes" id="UP000221165">
    <property type="component" value="Unassembled WGS sequence"/>
</dbReference>
<gene>
    <name evidence="1" type="ORF">CSUI_009891</name>
</gene>
<organism evidence="1 2">
    <name type="scientific">Cystoisospora suis</name>
    <dbReference type="NCBI Taxonomy" id="483139"/>
    <lineage>
        <taxon>Eukaryota</taxon>
        <taxon>Sar</taxon>
        <taxon>Alveolata</taxon>
        <taxon>Apicomplexa</taxon>
        <taxon>Conoidasida</taxon>
        <taxon>Coccidia</taxon>
        <taxon>Eucoccidiorida</taxon>
        <taxon>Eimeriorina</taxon>
        <taxon>Sarcocystidae</taxon>
        <taxon>Cystoisospora</taxon>
    </lineage>
</organism>
<dbReference type="RefSeq" id="XP_067918024.1">
    <property type="nucleotide sequence ID" value="XM_068070000.1"/>
</dbReference>
<evidence type="ECO:0000313" key="1">
    <source>
        <dbReference type="EMBL" id="PHJ16295.1"/>
    </source>
</evidence>
<accession>A0A2C6KIH5</accession>
<name>A0A2C6KIH5_9APIC</name>
<reference evidence="1 2" key="1">
    <citation type="journal article" date="2017" name="Int. J. Parasitol.">
        <title>The genome of the protozoan parasite Cystoisospora suis and a reverse vaccinology approach to identify vaccine candidates.</title>
        <authorList>
            <person name="Palmieri N."/>
            <person name="Shrestha A."/>
            <person name="Ruttkowski B."/>
            <person name="Beck T."/>
            <person name="Vogl C."/>
            <person name="Tomley F."/>
            <person name="Blake D.P."/>
            <person name="Joachim A."/>
        </authorList>
    </citation>
    <scope>NUCLEOTIDE SEQUENCE [LARGE SCALE GENOMIC DNA]</scope>
    <source>
        <strain evidence="1 2">Wien I</strain>
    </source>
</reference>
<proteinExistence type="predicted"/>
<sequence>MWMTAGTLVRLLVSMRLFSMSIDRYISILSFSSSRYKERKRAGVVKVMRQELAYYLSVQEEALGFHRGDLDFVLFNVFSSLASSL</sequence>
<dbReference type="GeneID" id="94433211"/>
<keyword evidence="2" id="KW-1185">Reference proteome</keyword>